<dbReference type="EMBL" id="JACSQN010000010">
    <property type="protein sequence ID" value="MBD7985316.1"/>
    <property type="molecule type" value="Genomic_DNA"/>
</dbReference>
<evidence type="ECO:0000259" key="2">
    <source>
        <dbReference type="SMART" id="SM00942"/>
    </source>
</evidence>
<dbReference type="PANTHER" id="PTHR35372">
    <property type="entry name" value="ATP BINDING PROTEIN-RELATED"/>
    <property type="match status" value="1"/>
</dbReference>
<comment type="caution">
    <text evidence="4">The sequence shown here is derived from an EMBL/GenBank/DDBJ whole genome shotgun (WGS) entry which is preliminary data.</text>
</comment>
<dbReference type="Pfam" id="PF08708">
    <property type="entry name" value="PriCT_1"/>
    <property type="match status" value="1"/>
</dbReference>
<dbReference type="SMART" id="SM00943">
    <property type="entry name" value="Prim-Pol"/>
    <property type="match status" value="1"/>
</dbReference>
<protein>
    <submittedName>
        <fullName evidence="4">Bifunctional DNA primase/polymerase</fullName>
    </submittedName>
</protein>
<gene>
    <name evidence="4" type="ORF">H9649_12020</name>
</gene>
<feature type="domain" description="DNA primase/polymerase bifunctional N-terminal" evidence="3">
    <location>
        <begin position="27"/>
        <end position="203"/>
    </location>
</feature>
<evidence type="ECO:0000256" key="1">
    <source>
        <dbReference type="ARBA" id="ARBA00022801"/>
    </source>
</evidence>
<dbReference type="InterPro" id="IPR051620">
    <property type="entry name" value="ORF904-like_C"/>
</dbReference>
<dbReference type="InterPro" id="IPR015330">
    <property type="entry name" value="DNA_primase/pol_bifunc_N"/>
</dbReference>
<dbReference type="Proteomes" id="UP000626786">
    <property type="component" value="Unassembled WGS sequence"/>
</dbReference>
<dbReference type="CDD" id="cd04859">
    <property type="entry name" value="Prim_Pol"/>
    <property type="match status" value="1"/>
</dbReference>
<keyword evidence="5" id="KW-1185">Reference proteome</keyword>
<keyword evidence="1" id="KW-0378">Hydrolase</keyword>
<reference evidence="4 5" key="1">
    <citation type="submission" date="2020-08" db="EMBL/GenBank/DDBJ databases">
        <title>A Genomic Blueprint of the Chicken Gut Microbiome.</title>
        <authorList>
            <person name="Gilroy R."/>
            <person name="Ravi A."/>
            <person name="Getino M."/>
            <person name="Pursley I."/>
            <person name="Horton D.L."/>
            <person name="Alikhan N.-F."/>
            <person name="Baker D."/>
            <person name="Gharbi K."/>
            <person name="Hall N."/>
            <person name="Watson M."/>
            <person name="Adriaenssens E.M."/>
            <person name="Foster-Nyarko E."/>
            <person name="Jarju S."/>
            <person name="Secka A."/>
            <person name="Antonio M."/>
            <person name="Oren A."/>
            <person name="Chaudhuri R."/>
            <person name="La Ragione R.M."/>
            <person name="Hildebrand F."/>
            <person name="Pallen M.J."/>
        </authorList>
    </citation>
    <scope>NUCLEOTIDE SEQUENCE [LARGE SCALE GENOMIC DNA]</scope>
    <source>
        <strain evidence="4 5">Sa2YVA2</strain>
    </source>
</reference>
<dbReference type="SMART" id="SM00942">
    <property type="entry name" value="PriCT_1"/>
    <property type="match status" value="1"/>
</dbReference>
<feature type="domain" description="Primase C-terminal 1" evidence="2">
    <location>
        <begin position="227"/>
        <end position="292"/>
    </location>
</feature>
<accession>A0ABR8UBB4</accession>
<sequence length="296" mass="33168">MNSVIENITQEDEKVNNNHFEKMLKSALYYAEWMNWHVFPVHSLSNGKCTCTNPNCKQVAKHPIPHNGLKAATNDIEIIGKWWNKDYPGANIGIRTGKESGIFVLDVDIHKIDGRETLDELTTEHGSLPDTVEAITGSGGSHYLFNYQDGIGNKVNFQPGLDIRGDGGYIVASPSIHETGVRYEWELSSRPSEVLVADAPRWLVNLINPSSRSNSKAVAHESSHWHKLMQGLAEGEGRNPAAASLVGHLLSRRVDLLLVYEMMHLWNERNDPPLDQKELDTVIASIAKKEFERRGR</sequence>
<proteinExistence type="predicted"/>
<evidence type="ECO:0000313" key="5">
    <source>
        <dbReference type="Proteomes" id="UP000626786"/>
    </source>
</evidence>
<name>A0ABR8UBB4_9BACL</name>
<dbReference type="PANTHER" id="PTHR35372:SF2">
    <property type="entry name" value="SF3 HELICASE DOMAIN-CONTAINING PROTEIN"/>
    <property type="match status" value="1"/>
</dbReference>
<dbReference type="SUPFAM" id="SSF56747">
    <property type="entry name" value="Prim-pol domain"/>
    <property type="match status" value="1"/>
</dbReference>
<evidence type="ECO:0000313" key="4">
    <source>
        <dbReference type="EMBL" id="MBD7985316.1"/>
    </source>
</evidence>
<dbReference type="Pfam" id="PF09250">
    <property type="entry name" value="Prim-Pol"/>
    <property type="match status" value="1"/>
</dbReference>
<evidence type="ECO:0000259" key="3">
    <source>
        <dbReference type="SMART" id="SM00943"/>
    </source>
</evidence>
<dbReference type="InterPro" id="IPR014820">
    <property type="entry name" value="PriCT_1"/>
</dbReference>
<dbReference type="RefSeq" id="WP_191695138.1">
    <property type="nucleotide sequence ID" value="NZ_JACSQN010000010.1"/>
</dbReference>
<organism evidence="4 5">
    <name type="scientific">Sporosarcina quadrami</name>
    <dbReference type="NCBI Taxonomy" id="2762234"/>
    <lineage>
        <taxon>Bacteria</taxon>
        <taxon>Bacillati</taxon>
        <taxon>Bacillota</taxon>
        <taxon>Bacilli</taxon>
        <taxon>Bacillales</taxon>
        <taxon>Caryophanaceae</taxon>
        <taxon>Sporosarcina</taxon>
    </lineage>
</organism>